<accession>A0A9P8N9K1</accession>
<evidence type="ECO:0000313" key="2">
    <source>
        <dbReference type="Proteomes" id="UP000813423"/>
    </source>
</evidence>
<reference evidence="1" key="1">
    <citation type="submission" date="2021-08" db="EMBL/GenBank/DDBJ databases">
        <title>Global Aspergillus fumigatus from environmental and clinical sources.</title>
        <authorList>
            <person name="Barber A."/>
            <person name="Sae-Ong T."/>
        </authorList>
    </citation>
    <scope>NUCLEOTIDE SEQUENCE</scope>
    <source>
        <strain evidence="1">NRZ-2016-071</strain>
    </source>
</reference>
<dbReference type="EMBL" id="JAIBSC010000183">
    <property type="protein sequence ID" value="KAH1893418.1"/>
    <property type="molecule type" value="Genomic_DNA"/>
</dbReference>
<evidence type="ECO:0000313" key="1">
    <source>
        <dbReference type="EMBL" id="KAH1893418.1"/>
    </source>
</evidence>
<dbReference type="AlphaFoldDB" id="A0A9P8N9K1"/>
<comment type="caution">
    <text evidence="1">The sequence shown here is derived from an EMBL/GenBank/DDBJ whole genome shotgun (WGS) entry which is preliminary data.</text>
</comment>
<sequence length="171" mass="19668">MLDDEKNSLRDFLLDQIPSILKSFLQSSQEVDHNAPIRIVGHTPTVILDSADYLASIQPFVEKVQDAVSKYRRAAETCFPAAEIHSKHTFFVVDINNHNYDYENTQRVATIIPVYILRLSKRPTISRNPGWDEYLARRLANIRRGHQNEPLPLLEDLTKHDEHHFPGGLQS</sequence>
<dbReference type="Proteomes" id="UP000813423">
    <property type="component" value="Unassembled WGS sequence"/>
</dbReference>
<name>A0A9P8N9K1_ASPFM</name>
<proteinExistence type="predicted"/>
<gene>
    <name evidence="1" type="ORF">KXV57_002918</name>
</gene>
<organism evidence="1 2">
    <name type="scientific">Aspergillus fumigatus</name>
    <name type="common">Neosartorya fumigata</name>
    <dbReference type="NCBI Taxonomy" id="746128"/>
    <lineage>
        <taxon>Eukaryota</taxon>
        <taxon>Fungi</taxon>
        <taxon>Dikarya</taxon>
        <taxon>Ascomycota</taxon>
        <taxon>Pezizomycotina</taxon>
        <taxon>Eurotiomycetes</taxon>
        <taxon>Eurotiomycetidae</taxon>
        <taxon>Eurotiales</taxon>
        <taxon>Aspergillaceae</taxon>
        <taxon>Aspergillus</taxon>
        <taxon>Aspergillus subgen. Fumigati</taxon>
    </lineage>
</organism>
<protein>
    <submittedName>
        <fullName evidence="1">Uncharacterized protein</fullName>
    </submittedName>
</protein>